<dbReference type="GO" id="GO:0030091">
    <property type="term" value="P:protein repair"/>
    <property type="evidence" value="ECO:0007669"/>
    <property type="project" value="UniProtKB-UniRule"/>
</dbReference>
<dbReference type="Gene3D" id="3.40.50.150">
    <property type="entry name" value="Vaccinia Virus protein VP39"/>
    <property type="match status" value="1"/>
</dbReference>
<evidence type="ECO:0000313" key="10">
    <source>
        <dbReference type="EMBL" id="MBR0576057.1"/>
    </source>
</evidence>
<dbReference type="GO" id="GO:0005737">
    <property type="term" value="C:cytoplasm"/>
    <property type="evidence" value="ECO:0007669"/>
    <property type="project" value="UniProtKB-SubCell"/>
</dbReference>
<dbReference type="PROSITE" id="PS01279">
    <property type="entry name" value="PCMT"/>
    <property type="match status" value="1"/>
</dbReference>
<keyword evidence="8" id="KW-0949">S-adenosyl-L-methionine</keyword>
<dbReference type="NCBIfam" id="TIGR00080">
    <property type="entry name" value="pimt"/>
    <property type="match status" value="1"/>
</dbReference>
<comment type="similarity">
    <text evidence="2">Belongs to the methyltransferase superfamily. L-isoaspartyl/D-aspartyl protein methyltransferase family.</text>
</comment>
<comment type="caution">
    <text evidence="10">The sequence shown here is derived from an EMBL/GenBank/DDBJ whole genome shotgun (WGS) entry which is preliminary data.</text>
</comment>
<dbReference type="PANTHER" id="PTHR11579">
    <property type="entry name" value="PROTEIN-L-ISOASPARTATE O-METHYLTRANSFERASE"/>
    <property type="match status" value="1"/>
</dbReference>
<keyword evidence="5" id="KW-0963">Cytoplasm</keyword>
<sequence>MLELEVLESYAQSLDRSLFLDEEYQSFASLNRPLPIGYGQTISQPTLVVEMTYLLSPEPDSRVLEIGTGSGYQTAFLAHFARRVYTMERVGPLLRQAKKRLAALKFTNILYQEGDGSGGWSEHAPYDRIMVTAAARTIPPELLEQLAPLGRMVIPVGPPDLQELMLVTKDLAGNVKNQVVELVRFVELRGKYGWMEEKKRE</sequence>
<dbReference type="EMBL" id="JAGSCS010000007">
    <property type="protein sequence ID" value="MBR0576057.1"/>
    <property type="molecule type" value="Genomic_DNA"/>
</dbReference>
<evidence type="ECO:0000256" key="6">
    <source>
        <dbReference type="ARBA" id="ARBA00022603"/>
    </source>
</evidence>
<dbReference type="SUPFAM" id="SSF53335">
    <property type="entry name" value="S-adenosyl-L-methionine-dependent methyltransferases"/>
    <property type="match status" value="1"/>
</dbReference>
<dbReference type="Proteomes" id="UP000675379">
    <property type="component" value="Unassembled WGS sequence"/>
</dbReference>
<evidence type="ECO:0000313" key="11">
    <source>
        <dbReference type="Proteomes" id="UP000675379"/>
    </source>
</evidence>
<dbReference type="AlphaFoldDB" id="A0A941HRB5"/>
<organism evidence="10 11">
    <name type="scientific">Proteiniclasticum sediminis</name>
    <dbReference type="NCBI Taxonomy" id="2804028"/>
    <lineage>
        <taxon>Bacteria</taxon>
        <taxon>Bacillati</taxon>
        <taxon>Bacillota</taxon>
        <taxon>Clostridia</taxon>
        <taxon>Eubacteriales</taxon>
        <taxon>Clostridiaceae</taxon>
        <taxon>Proteiniclasticum</taxon>
    </lineage>
</organism>
<dbReference type="CDD" id="cd02440">
    <property type="entry name" value="AdoMet_MTases"/>
    <property type="match status" value="1"/>
</dbReference>
<reference evidence="10" key="1">
    <citation type="submission" date="2021-04" db="EMBL/GenBank/DDBJ databases">
        <title>Proteiniclasticum sedimins sp. nov., an obligate anaerobic bacterium isolated from anaerobic sludge.</title>
        <authorList>
            <person name="Liu J."/>
        </authorList>
    </citation>
    <scope>NUCLEOTIDE SEQUENCE</scope>
    <source>
        <strain evidence="10">BAD-10</strain>
    </source>
</reference>
<evidence type="ECO:0000256" key="7">
    <source>
        <dbReference type="ARBA" id="ARBA00022679"/>
    </source>
</evidence>
<evidence type="ECO:0000256" key="9">
    <source>
        <dbReference type="NCBIfam" id="TIGR00080"/>
    </source>
</evidence>
<keyword evidence="11" id="KW-1185">Reference proteome</keyword>
<evidence type="ECO:0000256" key="1">
    <source>
        <dbReference type="ARBA" id="ARBA00004496"/>
    </source>
</evidence>
<dbReference type="GO" id="GO:0004719">
    <property type="term" value="F:protein-L-isoaspartate (D-aspartate) O-methyltransferase activity"/>
    <property type="evidence" value="ECO:0007669"/>
    <property type="project" value="UniProtKB-UniRule"/>
</dbReference>
<evidence type="ECO:0000256" key="4">
    <source>
        <dbReference type="ARBA" id="ARBA00013346"/>
    </source>
</evidence>
<keyword evidence="6 10" id="KW-0489">Methyltransferase</keyword>
<dbReference type="GO" id="GO:0032259">
    <property type="term" value="P:methylation"/>
    <property type="evidence" value="ECO:0007669"/>
    <property type="project" value="UniProtKB-KW"/>
</dbReference>
<accession>A0A941HRB5</accession>
<evidence type="ECO:0000256" key="5">
    <source>
        <dbReference type="ARBA" id="ARBA00022490"/>
    </source>
</evidence>
<dbReference type="PANTHER" id="PTHR11579:SF0">
    <property type="entry name" value="PROTEIN-L-ISOASPARTATE(D-ASPARTATE) O-METHYLTRANSFERASE"/>
    <property type="match status" value="1"/>
</dbReference>
<evidence type="ECO:0000256" key="8">
    <source>
        <dbReference type="ARBA" id="ARBA00022691"/>
    </source>
</evidence>
<evidence type="ECO:0000256" key="3">
    <source>
        <dbReference type="ARBA" id="ARBA00011890"/>
    </source>
</evidence>
<dbReference type="Pfam" id="PF01135">
    <property type="entry name" value="PCMT"/>
    <property type="match status" value="1"/>
</dbReference>
<evidence type="ECO:0000256" key="2">
    <source>
        <dbReference type="ARBA" id="ARBA00005369"/>
    </source>
</evidence>
<dbReference type="NCBIfam" id="NF001453">
    <property type="entry name" value="PRK00312.1"/>
    <property type="match status" value="1"/>
</dbReference>
<dbReference type="EC" id="2.1.1.77" evidence="3 9"/>
<gene>
    <name evidence="10" type="ORF">KCG48_06845</name>
</gene>
<name>A0A941HRB5_9CLOT</name>
<proteinExistence type="inferred from homology"/>
<dbReference type="InterPro" id="IPR000682">
    <property type="entry name" value="PCMT"/>
</dbReference>
<dbReference type="InterPro" id="IPR029063">
    <property type="entry name" value="SAM-dependent_MTases_sf"/>
</dbReference>
<comment type="subcellular location">
    <subcellularLocation>
        <location evidence="1">Cytoplasm</location>
    </subcellularLocation>
</comment>
<protein>
    <recommendedName>
        <fullName evidence="4 9">Protein-L-isoaspartate O-methyltransferase</fullName>
        <ecNumber evidence="3 9">2.1.1.77</ecNumber>
    </recommendedName>
</protein>
<keyword evidence="7 10" id="KW-0808">Transferase</keyword>